<feature type="compositionally biased region" description="Polar residues" evidence="1">
    <location>
        <begin position="168"/>
        <end position="179"/>
    </location>
</feature>
<reference evidence="2 3" key="1">
    <citation type="submission" date="2014-04" db="EMBL/GenBank/DDBJ databases">
        <authorList>
            <consortium name="DOE Joint Genome Institute"/>
            <person name="Kuo A."/>
            <person name="Kohler A."/>
            <person name="Nagy L.G."/>
            <person name="Floudas D."/>
            <person name="Copeland A."/>
            <person name="Barry K.W."/>
            <person name="Cichocki N."/>
            <person name="Veneault-Fourrey C."/>
            <person name="LaButti K."/>
            <person name="Lindquist E.A."/>
            <person name="Lipzen A."/>
            <person name="Lundell T."/>
            <person name="Morin E."/>
            <person name="Murat C."/>
            <person name="Sun H."/>
            <person name="Tunlid A."/>
            <person name="Henrissat B."/>
            <person name="Grigoriev I.V."/>
            <person name="Hibbett D.S."/>
            <person name="Martin F."/>
            <person name="Nordberg H.P."/>
            <person name="Cantor M.N."/>
            <person name="Hua S.X."/>
        </authorList>
    </citation>
    <scope>NUCLEOTIDE SEQUENCE [LARGE SCALE GENOMIC DNA]</scope>
    <source>
        <strain evidence="2 3">Foug A</strain>
    </source>
</reference>
<feature type="compositionally biased region" description="Low complexity" evidence="1">
    <location>
        <begin position="405"/>
        <end position="414"/>
    </location>
</feature>
<protein>
    <submittedName>
        <fullName evidence="2">Uncharacterized protein</fullName>
    </submittedName>
</protein>
<feature type="region of interest" description="Disordered" evidence="1">
    <location>
        <begin position="547"/>
        <end position="571"/>
    </location>
</feature>
<feature type="compositionally biased region" description="Low complexity" evidence="1">
    <location>
        <begin position="332"/>
        <end position="356"/>
    </location>
</feature>
<organism evidence="2 3">
    <name type="scientific">Scleroderma citrinum Foug A</name>
    <dbReference type="NCBI Taxonomy" id="1036808"/>
    <lineage>
        <taxon>Eukaryota</taxon>
        <taxon>Fungi</taxon>
        <taxon>Dikarya</taxon>
        <taxon>Basidiomycota</taxon>
        <taxon>Agaricomycotina</taxon>
        <taxon>Agaricomycetes</taxon>
        <taxon>Agaricomycetidae</taxon>
        <taxon>Boletales</taxon>
        <taxon>Sclerodermatineae</taxon>
        <taxon>Sclerodermataceae</taxon>
        <taxon>Scleroderma</taxon>
    </lineage>
</organism>
<keyword evidence="3" id="KW-1185">Reference proteome</keyword>
<evidence type="ECO:0000256" key="1">
    <source>
        <dbReference type="SAM" id="MobiDB-lite"/>
    </source>
</evidence>
<feature type="compositionally biased region" description="Low complexity" evidence="1">
    <location>
        <begin position="306"/>
        <end position="320"/>
    </location>
</feature>
<dbReference type="OrthoDB" id="2553626at2759"/>
<feature type="compositionally biased region" description="Polar residues" evidence="1">
    <location>
        <begin position="148"/>
        <end position="157"/>
    </location>
</feature>
<evidence type="ECO:0000313" key="3">
    <source>
        <dbReference type="Proteomes" id="UP000053989"/>
    </source>
</evidence>
<feature type="region of interest" description="Disordered" evidence="1">
    <location>
        <begin position="124"/>
        <end position="487"/>
    </location>
</feature>
<gene>
    <name evidence="2" type="ORF">SCLCIDRAFT_1207771</name>
</gene>
<sequence length="599" mass="65286">MRPLTLHASALNDFEYALYTSALHDLCVTSDNDPTVAHDDAHYETMTVGVREARAWLRGRYQDLPASDIDDILKLFFPNLLPADTLTGGQFFVAHRLVIHAQSGKGIDRSLAFIQALPEDVKSNGAPTLSSPQKHLVKAPPSHPNRSRAPTCNASPPETNPFARRSTEYTTPISQNSPCADSDGLTTIGPRHGGQKISHNPFLMRDRLEDADSSEKPREKNVAIKSGKTIPPLPPRKPTISASLQRPSEVTATPAPTAPCSPPLVPSKPNHVTSPLMRQSLEASKHGKTMKRAEEQLERERVLQVLKSTSSRTRSLSPSKRGCEAQGIDNNAAPAPLRRRPPSSASSSTSSSLPSLDRVASASVRPLHPSSSTVPPPLPSREAPGAIPAPPLHPDRRPSTDANDSPQSSPSSRVFRSRSMHYATDARPLPPPRRKRPESVQLTTTATVSDTSSPFASSSPPSHARNASLSHRPSLTRRREDASPMSNIQKTISDLQLKAQPKLDAVRYKAEAGISRRGYVSHAHIGPGAKWRDEGEEGLMEDSRWATATVDQDAYTDPVTDDEPGLWDGRDDRVYRGRPRAEFVADNLKWPAGEGWTQL</sequence>
<feature type="compositionally biased region" description="Pro residues" evidence="1">
    <location>
        <begin position="256"/>
        <end position="266"/>
    </location>
</feature>
<dbReference type="HOGENOM" id="CLU_013862_0_0_1"/>
<dbReference type="AlphaFoldDB" id="A0A0C3EME0"/>
<dbReference type="InParanoid" id="A0A0C3EME0"/>
<dbReference type="Proteomes" id="UP000053989">
    <property type="component" value="Unassembled WGS sequence"/>
</dbReference>
<feature type="compositionally biased region" description="Low complexity" evidence="1">
    <location>
        <begin position="449"/>
        <end position="462"/>
    </location>
</feature>
<feature type="compositionally biased region" description="Basic and acidic residues" evidence="1">
    <location>
        <begin position="291"/>
        <end position="302"/>
    </location>
</feature>
<evidence type="ECO:0000313" key="2">
    <source>
        <dbReference type="EMBL" id="KIM69374.1"/>
    </source>
</evidence>
<name>A0A0C3EME0_9AGAM</name>
<dbReference type="EMBL" id="KN822006">
    <property type="protein sequence ID" value="KIM69374.1"/>
    <property type="molecule type" value="Genomic_DNA"/>
</dbReference>
<dbReference type="STRING" id="1036808.A0A0C3EME0"/>
<reference evidence="3" key="2">
    <citation type="submission" date="2015-01" db="EMBL/GenBank/DDBJ databases">
        <title>Evolutionary Origins and Diversification of the Mycorrhizal Mutualists.</title>
        <authorList>
            <consortium name="DOE Joint Genome Institute"/>
            <consortium name="Mycorrhizal Genomics Consortium"/>
            <person name="Kohler A."/>
            <person name="Kuo A."/>
            <person name="Nagy L.G."/>
            <person name="Floudas D."/>
            <person name="Copeland A."/>
            <person name="Barry K.W."/>
            <person name="Cichocki N."/>
            <person name="Veneault-Fourrey C."/>
            <person name="LaButti K."/>
            <person name="Lindquist E.A."/>
            <person name="Lipzen A."/>
            <person name="Lundell T."/>
            <person name="Morin E."/>
            <person name="Murat C."/>
            <person name="Riley R."/>
            <person name="Ohm R."/>
            <person name="Sun H."/>
            <person name="Tunlid A."/>
            <person name="Henrissat B."/>
            <person name="Grigoriev I.V."/>
            <person name="Hibbett D.S."/>
            <person name="Martin F."/>
        </authorList>
    </citation>
    <scope>NUCLEOTIDE SEQUENCE [LARGE SCALE GENOMIC DNA]</scope>
    <source>
        <strain evidence="3">Foug A</strain>
    </source>
</reference>
<feature type="compositionally biased region" description="Basic and acidic residues" evidence="1">
    <location>
        <begin position="204"/>
        <end position="222"/>
    </location>
</feature>
<proteinExistence type="predicted"/>
<accession>A0A0C3EME0</accession>